<dbReference type="EMBL" id="FWFN01000001">
    <property type="protein sequence ID" value="SLN20887.1"/>
    <property type="molecule type" value="Genomic_DNA"/>
</dbReference>
<evidence type="ECO:0000259" key="2">
    <source>
        <dbReference type="PROSITE" id="PS51898"/>
    </source>
</evidence>
<dbReference type="GO" id="GO:0015074">
    <property type="term" value="P:DNA integration"/>
    <property type="evidence" value="ECO:0007669"/>
    <property type="project" value="InterPro"/>
</dbReference>
<dbReference type="InterPro" id="IPR002104">
    <property type="entry name" value="Integrase_catalytic"/>
</dbReference>
<gene>
    <name evidence="3" type="primary">xerC_1</name>
    <name evidence="3" type="ORF">PSM7751_00721</name>
</gene>
<accession>A0A1X6YGN5</accession>
<evidence type="ECO:0000256" key="1">
    <source>
        <dbReference type="ARBA" id="ARBA00023172"/>
    </source>
</evidence>
<organism evidence="3 4">
    <name type="scientific">Pseudooceanicola marinus</name>
    <dbReference type="NCBI Taxonomy" id="396013"/>
    <lineage>
        <taxon>Bacteria</taxon>
        <taxon>Pseudomonadati</taxon>
        <taxon>Pseudomonadota</taxon>
        <taxon>Alphaproteobacteria</taxon>
        <taxon>Rhodobacterales</taxon>
        <taxon>Paracoccaceae</taxon>
        <taxon>Pseudooceanicola</taxon>
    </lineage>
</organism>
<reference evidence="3 4" key="1">
    <citation type="submission" date="2017-03" db="EMBL/GenBank/DDBJ databases">
        <authorList>
            <person name="Afonso C.L."/>
            <person name="Miller P.J."/>
            <person name="Scott M.A."/>
            <person name="Spackman E."/>
            <person name="Goraichik I."/>
            <person name="Dimitrov K.M."/>
            <person name="Suarez D.L."/>
            <person name="Swayne D.E."/>
        </authorList>
    </citation>
    <scope>NUCLEOTIDE SEQUENCE [LARGE SCALE GENOMIC DNA]</scope>
    <source>
        <strain evidence="3 4">CECT 7751</strain>
    </source>
</reference>
<dbReference type="RefSeq" id="WP_085886582.1">
    <property type="nucleotide sequence ID" value="NZ_FWFN01000001.1"/>
</dbReference>
<dbReference type="Gene3D" id="1.10.443.10">
    <property type="entry name" value="Intergrase catalytic core"/>
    <property type="match status" value="1"/>
</dbReference>
<dbReference type="InterPro" id="IPR013762">
    <property type="entry name" value="Integrase-like_cat_sf"/>
</dbReference>
<dbReference type="OrthoDB" id="7510934at2"/>
<proteinExistence type="predicted"/>
<dbReference type="GO" id="GO:0006310">
    <property type="term" value="P:DNA recombination"/>
    <property type="evidence" value="ECO:0007669"/>
    <property type="project" value="UniProtKB-KW"/>
</dbReference>
<sequence length="338" mass="37512">MERKLTGLRRQRSGSRIYIYHRATGIRMPDLPEDHPDFLRAYLAAEEGATPTRRGRPRDGSLEALVLSAMRSDRYAGLSEGYRAIIRRNADRILERGATVPVKQLRERHVTADLQGLAPHPANERLKTWRFLISHAIETGQIPDSADPTRGIRKRATPKARQHPPWSAADVAAFRGRWPLDSSQRLAFEILHWTGARISSALTLGPGMIDQDGWLHFVQSKTDGPVWIPFSRRPPDFADPADLAQMHAAIEARPQSHMVWITTSAGRPRSHKAVSSWFARAAREAGIDGGKSAHGLRVTRAIKLAEAGATAHQIGAWTGHEPCRRSSITAARRPASCC</sequence>
<dbReference type="GO" id="GO:0003677">
    <property type="term" value="F:DNA binding"/>
    <property type="evidence" value="ECO:0007669"/>
    <property type="project" value="InterPro"/>
</dbReference>
<keyword evidence="4" id="KW-1185">Reference proteome</keyword>
<keyword evidence="1" id="KW-0233">DNA recombination</keyword>
<dbReference type="Proteomes" id="UP000193963">
    <property type="component" value="Unassembled WGS sequence"/>
</dbReference>
<evidence type="ECO:0000313" key="3">
    <source>
        <dbReference type="EMBL" id="SLN20887.1"/>
    </source>
</evidence>
<dbReference type="SUPFAM" id="SSF56349">
    <property type="entry name" value="DNA breaking-rejoining enzymes"/>
    <property type="match status" value="1"/>
</dbReference>
<dbReference type="InterPro" id="IPR011010">
    <property type="entry name" value="DNA_brk_join_enz"/>
</dbReference>
<dbReference type="Pfam" id="PF00589">
    <property type="entry name" value="Phage_integrase"/>
    <property type="match status" value="1"/>
</dbReference>
<feature type="domain" description="Tyr recombinase" evidence="2">
    <location>
        <begin position="161"/>
        <end position="338"/>
    </location>
</feature>
<protein>
    <submittedName>
        <fullName evidence="3">Tyrosine recombinase XerC</fullName>
    </submittedName>
</protein>
<evidence type="ECO:0000313" key="4">
    <source>
        <dbReference type="Proteomes" id="UP000193963"/>
    </source>
</evidence>
<name>A0A1X6YGN5_9RHOB</name>
<dbReference type="AlphaFoldDB" id="A0A1X6YGN5"/>
<dbReference type="PROSITE" id="PS51898">
    <property type="entry name" value="TYR_RECOMBINASE"/>
    <property type="match status" value="1"/>
</dbReference>